<name>A0AAX4QGB0_9CAUD</name>
<dbReference type="Proteomes" id="UP001459105">
    <property type="component" value="Segment"/>
</dbReference>
<proteinExistence type="predicted"/>
<sequence>MPNVNETNVTVADVENSQAFQDTANATAEMTRAVAKGASIEILDRLTKHTAETAEVLSKVVAEVKQLRESKARVEVNQEIDEVLDTLTSKGTNTLTANEFLHVRKQMTDQYGEMGAYAVDTWAPDTRIKSLTRQAEKAASDYDYVKQLQEAQDLIMLVSSIRGAKNLGDQTSEGKNRPLAHSDFNIVKETIMQLAEIAPCVKAYVRDIELRMKNSFDTITATQGAEWIPTTMSNQVVEMFRAEQPLYDLFRSFTYSTKTFEVPIGQGVNSAFFRPETITAADAANIPSSLMSNDTTGKVTLGSKRMVDVRAYSFEFDEDAIPYTEMLLRSMGYSLRFAWEIAGISGSTSLTDLDNAAVVKAWTATTDPRFAWDGLRKYVRTQTAAGTTSHVDGGNAYTNILNKMRAARALMGEGAAQNMSNFAWLGPVAAFMSILSDPNVQTIDKFGQSATVITGQIARLDGIPLVEISSYPTNLNTGGVFDNTTTNRTSMLLVNREAFAAGYRSTPEILREVFNLSFMEFLILSLRGDFIKTAFPSYPGVVELRNLPSAVPLS</sequence>
<comment type="subcellular location">
    <subcellularLocation>
        <location evidence="1">Virion</location>
    </subcellularLocation>
</comment>
<dbReference type="InterPro" id="IPR024455">
    <property type="entry name" value="Phage_capsid"/>
</dbReference>
<evidence type="ECO:0000313" key="3">
    <source>
        <dbReference type="EMBL" id="XAI95510.1"/>
    </source>
</evidence>
<protein>
    <recommendedName>
        <fullName evidence="5">Major capsid protein</fullName>
    </recommendedName>
</protein>
<dbReference type="SUPFAM" id="SSF56563">
    <property type="entry name" value="Major capsid protein gp5"/>
    <property type="match status" value="1"/>
</dbReference>
<evidence type="ECO:0000256" key="1">
    <source>
        <dbReference type="ARBA" id="ARBA00004328"/>
    </source>
</evidence>
<evidence type="ECO:0000256" key="2">
    <source>
        <dbReference type="ARBA" id="ARBA00022844"/>
    </source>
</evidence>
<dbReference type="NCBIfam" id="TIGR01554">
    <property type="entry name" value="major_cap_HK97"/>
    <property type="match status" value="1"/>
</dbReference>
<keyword evidence="2" id="KW-0946">Virion</keyword>
<accession>A0AAX4QGB0</accession>
<evidence type="ECO:0008006" key="5">
    <source>
        <dbReference type="Google" id="ProtNLM"/>
    </source>
</evidence>
<reference evidence="3" key="1">
    <citation type="submission" date="2024-03" db="EMBL/GenBank/DDBJ databases">
        <authorList>
            <person name="Lin W."/>
            <person name="Li D."/>
            <person name="Tong Y."/>
        </authorList>
    </citation>
    <scope>NUCLEOTIDE SEQUENCE</scope>
</reference>
<evidence type="ECO:0000313" key="4">
    <source>
        <dbReference type="Proteomes" id="UP001459105"/>
    </source>
</evidence>
<dbReference type="EMBL" id="PP438412">
    <property type="protein sequence ID" value="XAI95510.1"/>
    <property type="molecule type" value="Genomic_DNA"/>
</dbReference>
<dbReference type="GO" id="GO:0044423">
    <property type="term" value="C:virion component"/>
    <property type="evidence" value="ECO:0007669"/>
    <property type="project" value="UniProtKB-KW"/>
</dbReference>
<organism evidence="3 4">
    <name type="scientific">Microcystis phage Mvi-JY20</name>
    <dbReference type="NCBI Taxonomy" id="3128146"/>
    <lineage>
        <taxon>Viruses</taxon>
        <taxon>Duplodnaviria</taxon>
        <taxon>Heunggongvirae</taxon>
        <taxon>Uroviricota</taxon>
        <taxon>Caudoviricetes</taxon>
    </lineage>
</organism>